<evidence type="ECO:0000313" key="1">
    <source>
        <dbReference type="EMBL" id="ASA22103.1"/>
    </source>
</evidence>
<sequence>MIPIEVVDQALSFIEDYKKAYNGDEPYHIMVNGKTYHRLASSEAAPSVFEIKADSSKTFIGLGFGIEPKQEVDIVITGFAGEIRHNLI</sequence>
<reference evidence="1 2" key="1">
    <citation type="submission" date="2017-06" db="EMBL/GenBank/DDBJ databases">
        <title>Complete genome sequence of Paenibacillus donghaensis KCTC 13049T isolated from East Sea sediment, South Korea.</title>
        <authorList>
            <person name="Jung B.K."/>
            <person name="Hong S.-J."/>
            <person name="Shin J.-H."/>
        </authorList>
    </citation>
    <scope>NUCLEOTIDE SEQUENCE [LARGE SCALE GENOMIC DNA]</scope>
    <source>
        <strain evidence="1 2">KCTC 13049</strain>
    </source>
</reference>
<protein>
    <submittedName>
        <fullName evidence="1">Uncharacterized protein</fullName>
    </submittedName>
</protein>
<evidence type="ECO:0000313" key="2">
    <source>
        <dbReference type="Proteomes" id="UP000249890"/>
    </source>
</evidence>
<gene>
    <name evidence="1" type="ORF">B9T62_15745</name>
</gene>
<organism evidence="1 2">
    <name type="scientific">Paenibacillus donghaensis</name>
    <dbReference type="NCBI Taxonomy" id="414771"/>
    <lineage>
        <taxon>Bacteria</taxon>
        <taxon>Bacillati</taxon>
        <taxon>Bacillota</taxon>
        <taxon>Bacilli</taxon>
        <taxon>Bacillales</taxon>
        <taxon>Paenibacillaceae</taxon>
        <taxon>Paenibacillus</taxon>
    </lineage>
</organism>
<dbReference type="Proteomes" id="UP000249890">
    <property type="component" value="Chromosome"/>
</dbReference>
<keyword evidence="2" id="KW-1185">Reference proteome</keyword>
<dbReference type="KEGG" id="pdh:B9T62_15745"/>
<name>A0A2Z2KFZ1_9BACL</name>
<dbReference type="EMBL" id="CP021780">
    <property type="protein sequence ID" value="ASA22103.1"/>
    <property type="molecule type" value="Genomic_DNA"/>
</dbReference>
<proteinExistence type="predicted"/>
<dbReference type="AlphaFoldDB" id="A0A2Z2KFZ1"/>
<accession>A0A2Z2KFZ1</accession>